<dbReference type="EMBL" id="CP041240">
    <property type="protein sequence ID" value="QLL64485.1"/>
    <property type="molecule type" value="Genomic_DNA"/>
</dbReference>
<accession>A0A859QMA7</accession>
<evidence type="ECO:0000256" key="3">
    <source>
        <dbReference type="ARBA" id="ARBA00022840"/>
    </source>
</evidence>
<dbReference type="RefSeq" id="WP_180942021.1">
    <property type="nucleotide sequence ID" value="NZ_CP041240.1"/>
</dbReference>
<gene>
    <name evidence="4" type="primary">phnL</name>
    <name evidence="4" type="ORF">FKV68_24050</name>
</gene>
<dbReference type="InterPro" id="IPR017871">
    <property type="entry name" value="ABC_transporter-like_CS"/>
</dbReference>
<evidence type="ECO:0000256" key="2">
    <source>
        <dbReference type="ARBA" id="ARBA00022741"/>
    </source>
</evidence>
<dbReference type="PROSITE" id="PS00211">
    <property type="entry name" value="ABC_TRANSPORTER_1"/>
    <property type="match status" value="1"/>
</dbReference>
<evidence type="ECO:0000313" key="4">
    <source>
        <dbReference type="EMBL" id="QLL64485.1"/>
    </source>
</evidence>
<geneLocation type="plasmid" evidence="5">
    <name>pemeittgr7b</name>
</geneLocation>
<dbReference type="PROSITE" id="PS50893">
    <property type="entry name" value="ABC_TRANSPORTER_2"/>
    <property type="match status" value="1"/>
</dbReference>
<dbReference type="AlphaFoldDB" id="A0A859QMA7"/>
<keyword evidence="4" id="KW-0614">Plasmid</keyword>
<evidence type="ECO:0000313" key="5">
    <source>
        <dbReference type="Proteomes" id="UP000510721"/>
    </source>
</evidence>
<dbReference type="GO" id="GO:0016887">
    <property type="term" value="F:ATP hydrolysis activity"/>
    <property type="evidence" value="ECO:0007669"/>
    <property type="project" value="InterPro"/>
</dbReference>
<reference evidence="4 5" key="1">
    <citation type="submission" date="2019-06" db="EMBL/GenBank/DDBJ databases">
        <title>Complete genome sequence of Ensifer mexicanus ITTG R7 isolated from nodules of Acacia angustissima (Mill.) Kuntze.</title>
        <authorList>
            <person name="Rincon-Rosales R."/>
            <person name="Rogel M.A."/>
            <person name="Guerrero G."/>
            <person name="Rincon-Molina C.I."/>
            <person name="Lopez-Lopez A."/>
            <person name="Martinez-Romero E."/>
        </authorList>
    </citation>
    <scope>NUCLEOTIDE SEQUENCE [LARGE SCALE GENOMIC DNA]</scope>
    <source>
        <strain evidence="4 5">ITTG R7</strain>
        <plasmid evidence="5">pemeittgr7b</plasmid>
    </source>
</reference>
<dbReference type="InterPro" id="IPR003593">
    <property type="entry name" value="AAA+_ATPase"/>
</dbReference>
<dbReference type="SMART" id="SM00382">
    <property type="entry name" value="AAA"/>
    <property type="match status" value="1"/>
</dbReference>
<keyword evidence="3" id="KW-0067">ATP-binding</keyword>
<dbReference type="Gene3D" id="3.40.50.300">
    <property type="entry name" value="P-loop containing nucleotide triphosphate hydrolases"/>
    <property type="match status" value="1"/>
</dbReference>
<dbReference type="Proteomes" id="UP000510721">
    <property type="component" value="Plasmid pEmeITTGR7b"/>
</dbReference>
<dbReference type="PANTHER" id="PTHR42798">
    <property type="entry name" value="LIPOPROTEIN-RELEASING SYSTEM ATP-BINDING PROTEIN LOLD"/>
    <property type="match status" value="1"/>
</dbReference>
<name>A0A859QMA7_9HYPH</name>
<keyword evidence="4" id="KW-0456">Lyase</keyword>
<sequence length="245" mass="26264">MKSVLTNTALHAIGLSKSFTLHTQGGIVLPVFDNIELTVRSGECVCLHGPSGAGKSTLLRSLYANYKPDEGQILLEHGGETIDLLAAEPWEVVEIRRRTIGYVSQFLRVIPRVGALDVVAGPAIANGMPADNAKVLAKTLLTRLRIPERLWSLAPATFSGGEQQRVNIARGFIVDYPVLLLDEPTASLDAANRTTVVELINEAKARGAAIVGIFHDEEVREAVTDTLFEVGNRSAAMVALAEACA</sequence>
<dbReference type="InterPro" id="IPR003439">
    <property type="entry name" value="ABC_transporter-like_ATP-bd"/>
</dbReference>
<proteinExistence type="inferred from homology"/>
<protein>
    <submittedName>
        <fullName evidence="4">Phosphonate C-P lyase system protein PhnL</fullName>
    </submittedName>
</protein>
<keyword evidence="2" id="KW-0547">Nucleotide-binding</keyword>
<dbReference type="SUPFAM" id="SSF52540">
    <property type="entry name" value="P-loop containing nucleoside triphosphate hydrolases"/>
    <property type="match status" value="1"/>
</dbReference>
<dbReference type="KEGG" id="emx:FKV68_24050"/>
<dbReference type="GO" id="GO:0005524">
    <property type="term" value="F:ATP binding"/>
    <property type="evidence" value="ECO:0007669"/>
    <property type="project" value="UniProtKB-KW"/>
</dbReference>
<dbReference type="InterPro" id="IPR012701">
    <property type="entry name" value="CP_lyase_PhnL"/>
</dbReference>
<dbReference type="NCBIfam" id="TIGR02324">
    <property type="entry name" value="CP_lyasePhnL"/>
    <property type="match status" value="1"/>
</dbReference>
<dbReference type="PANTHER" id="PTHR42798:SF7">
    <property type="entry name" value="ALPHA-D-RIBOSE 1-METHYLPHOSPHONATE 5-TRIPHOSPHATE SYNTHASE SUBUNIT PHNL"/>
    <property type="match status" value="1"/>
</dbReference>
<dbReference type="GO" id="GO:0016829">
    <property type="term" value="F:lyase activity"/>
    <property type="evidence" value="ECO:0007669"/>
    <property type="project" value="UniProtKB-KW"/>
</dbReference>
<keyword evidence="5" id="KW-1185">Reference proteome</keyword>
<dbReference type="InterPro" id="IPR027417">
    <property type="entry name" value="P-loop_NTPase"/>
</dbReference>
<evidence type="ECO:0000256" key="1">
    <source>
        <dbReference type="ARBA" id="ARBA00005417"/>
    </source>
</evidence>
<comment type="similarity">
    <text evidence="1">Belongs to the ABC transporter superfamily.</text>
</comment>
<dbReference type="Pfam" id="PF00005">
    <property type="entry name" value="ABC_tran"/>
    <property type="match status" value="1"/>
</dbReference>
<organism evidence="4 5">
    <name type="scientific">Sinorhizobium mexicanum</name>
    <dbReference type="NCBI Taxonomy" id="375549"/>
    <lineage>
        <taxon>Bacteria</taxon>
        <taxon>Pseudomonadati</taxon>
        <taxon>Pseudomonadota</taxon>
        <taxon>Alphaproteobacteria</taxon>
        <taxon>Hyphomicrobiales</taxon>
        <taxon>Rhizobiaceae</taxon>
        <taxon>Sinorhizobium/Ensifer group</taxon>
        <taxon>Sinorhizobium</taxon>
    </lineage>
</organism>